<reference evidence="3 5" key="2">
    <citation type="submission" date="2019-07" db="EMBL/GenBank/DDBJ databases">
        <title>Draft genome of two Muricauda strains isolated from deep sea.</title>
        <authorList>
            <person name="Sun C."/>
        </authorList>
    </citation>
    <scope>NUCLEOTIDE SEQUENCE [LARGE SCALE GENOMIC DNA]</scope>
    <source>
        <strain evidence="3 5">NH166</strain>
    </source>
</reference>
<dbReference type="Proteomes" id="UP000284189">
    <property type="component" value="Unassembled WGS sequence"/>
</dbReference>
<gene>
    <name evidence="2" type="ORF">D2U88_14420</name>
    <name evidence="3" type="ORF">FQ019_14265</name>
</gene>
<feature type="chain" id="PRO_5019306949" description="Secreted protein" evidence="1">
    <location>
        <begin position="26"/>
        <end position="134"/>
    </location>
</feature>
<feature type="signal peptide" evidence="1">
    <location>
        <begin position="1"/>
        <end position="25"/>
    </location>
</feature>
<name>A0A418N3H4_9FLAO</name>
<accession>A0A418N3H4</accession>
<proteinExistence type="predicted"/>
<evidence type="ECO:0000313" key="4">
    <source>
        <dbReference type="Proteomes" id="UP000284189"/>
    </source>
</evidence>
<dbReference type="Proteomes" id="UP000321528">
    <property type="component" value="Unassembled WGS sequence"/>
</dbReference>
<evidence type="ECO:0000256" key="1">
    <source>
        <dbReference type="SAM" id="SignalP"/>
    </source>
</evidence>
<evidence type="ECO:0000313" key="5">
    <source>
        <dbReference type="Proteomes" id="UP000321528"/>
    </source>
</evidence>
<evidence type="ECO:0008006" key="6">
    <source>
        <dbReference type="Google" id="ProtNLM"/>
    </source>
</evidence>
<dbReference type="AlphaFoldDB" id="A0A418N3H4"/>
<keyword evidence="1" id="KW-0732">Signal</keyword>
<dbReference type="RefSeq" id="WP_119641250.1">
    <property type="nucleotide sequence ID" value="NZ_QXFJ01000030.1"/>
</dbReference>
<dbReference type="EMBL" id="QXFJ01000030">
    <property type="protein sequence ID" value="RIV68410.1"/>
    <property type="molecule type" value="Genomic_DNA"/>
</dbReference>
<sequence>MKKAFRRYLFPLCILLLGGFINLYADSQNSIDEENACYLEAGQNLENIDSVGLLQYGPEKKHCTETEVEEQEEREEEAASHDLDLEYGSYLTAFFYASQSGQFIRKPDTDLGDLSPSPISTPLKRYIRFQVFRI</sequence>
<dbReference type="OrthoDB" id="1438726at2"/>
<keyword evidence="5" id="KW-1185">Reference proteome</keyword>
<reference evidence="2 4" key="1">
    <citation type="submission" date="2018-08" db="EMBL/GenBank/DDBJ databases">
        <title>Proposal of Muricauda 72 sp.nov. and Muricauda NH166 sp.nov., isolated from seawater.</title>
        <authorList>
            <person name="Cheng H."/>
            <person name="Wu Y.-H."/>
            <person name="Guo L.-L."/>
            <person name="Xu X.-W."/>
        </authorList>
    </citation>
    <scope>NUCLEOTIDE SEQUENCE [LARGE SCALE GENOMIC DNA]</scope>
    <source>
        <strain evidence="2 4">NH166</strain>
    </source>
</reference>
<evidence type="ECO:0000313" key="3">
    <source>
        <dbReference type="EMBL" id="TXK00104.1"/>
    </source>
</evidence>
<evidence type="ECO:0000313" key="2">
    <source>
        <dbReference type="EMBL" id="RIV68410.1"/>
    </source>
</evidence>
<organism evidence="2 4">
    <name type="scientific">Flagellimonas aequoris</name>
    <dbReference type="NCBI Taxonomy" id="2306997"/>
    <lineage>
        <taxon>Bacteria</taxon>
        <taxon>Pseudomonadati</taxon>
        <taxon>Bacteroidota</taxon>
        <taxon>Flavobacteriia</taxon>
        <taxon>Flavobacteriales</taxon>
        <taxon>Flavobacteriaceae</taxon>
        <taxon>Flagellimonas</taxon>
    </lineage>
</organism>
<protein>
    <recommendedName>
        <fullName evidence="6">Secreted protein</fullName>
    </recommendedName>
</protein>
<dbReference type="EMBL" id="VNWL01000029">
    <property type="protein sequence ID" value="TXK00104.1"/>
    <property type="molecule type" value="Genomic_DNA"/>
</dbReference>
<comment type="caution">
    <text evidence="2">The sequence shown here is derived from an EMBL/GenBank/DDBJ whole genome shotgun (WGS) entry which is preliminary data.</text>
</comment>